<protein>
    <submittedName>
        <fullName evidence="1">KNR4/SMI1 homolog 1</fullName>
    </submittedName>
</protein>
<reference evidence="1" key="1">
    <citation type="submission" date="2022-06" db="EMBL/GenBank/DDBJ databases">
        <authorList>
            <person name="Legras J.-L."/>
            <person name="Devillers H."/>
            <person name="Grondin C."/>
        </authorList>
    </citation>
    <scope>NUCLEOTIDE SEQUENCE</scope>
    <source>
        <strain evidence="1">CLIB 1444</strain>
    </source>
</reference>
<organism evidence="1 2">
    <name type="scientific">[Candida] jaroonii</name>
    <dbReference type="NCBI Taxonomy" id="467808"/>
    <lineage>
        <taxon>Eukaryota</taxon>
        <taxon>Fungi</taxon>
        <taxon>Dikarya</taxon>
        <taxon>Ascomycota</taxon>
        <taxon>Saccharomycotina</taxon>
        <taxon>Pichiomycetes</taxon>
        <taxon>Debaryomycetaceae</taxon>
        <taxon>Yamadazyma</taxon>
    </lineage>
</organism>
<evidence type="ECO:0000313" key="2">
    <source>
        <dbReference type="Proteomes" id="UP001152531"/>
    </source>
</evidence>
<evidence type="ECO:0000313" key="1">
    <source>
        <dbReference type="EMBL" id="CAH6719205.1"/>
    </source>
</evidence>
<name>A0ACA9Y496_9ASCO</name>
<gene>
    <name evidence="1" type="ORF">CLIB1444_02S03268</name>
</gene>
<keyword evidence="2" id="KW-1185">Reference proteome</keyword>
<accession>A0ACA9Y496</accession>
<sequence>MKFGKAIQEWVYSLSTNDKYSEYDSTKSFNRVNKPRTETETNLLTHHQNTSNTFIGDSELQNYALDGIHEVRLAWRHIKMWLHNNSPDLNSSLQKPCTDDDLNDFQKDLTIKLPNCVIEFFKLTDGQYIDDFNKVGGLIFGLKLMSLDEIMVMTEDWRKVAKKITTEMSHSGIGVQSVPKTSKVSFNSTGLGIPLNNSTASLNISKSETSVDSSSYPTQKSMPPGYIHAIFAHPSWIPLITDEVGNCIGIDLSPPAKGPGKWGQVILFGREFDTKYLLADNLGDFLLIFANDLEKGNWEIKVPEKNNYGDLVMGNEGDLVFIDKETKLEANYLTVLKKRCISKWVESLDKENLSSETKLLIDELKKNPDSILNVKKLNEKSIDDFINNNLELMKESTLPVKESAAKPPAKQPSMKKSVDKPMPPIPQEIIAHDLNDNDTFDDTTI</sequence>
<proteinExistence type="predicted"/>
<dbReference type="EMBL" id="CALSDN010000002">
    <property type="protein sequence ID" value="CAH6719205.1"/>
    <property type="molecule type" value="Genomic_DNA"/>
</dbReference>
<dbReference type="Proteomes" id="UP001152531">
    <property type="component" value="Unassembled WGS sequence"/>
</dbReference>
<comment type="caution">
    <text evidence="1">The sequence shown here is derived from an EMBL/GenBank/DDBJ whole genome shotgun (WGS) entry which is preliminary data.</text>
</comment>